<dbReference type="Pfam" id="PF25091">
    <property type="entry name" value="DUF7806"/>
    <property type="match status" value="1"/>
</dbReference>
<dbReference type="AlphaFoldDB" id="A0A1J3DBJ4"/>
<dbReference type="PANTHER" id="PTHR35489:SF2">
    <property type="entry name" value="TITAN9"/>
    <property type="match status" value="1"/>
</dbReference>
<reference evidence="4" key="1">
    <citation type="submission" date="2016-07" db="EMBL/GenBank/DDBJ databases">
        <title>De novo transcriptome assembly of four accessions of the metal hyperaccumulator plant Noccaea caerulescens.</title>
        <authorList>
            <person name="Blande D."/>
            <person name="Halimaa P."/>
            <person name="Tervahauta A.I."/>
            <person name="Aarts M.G."/>
            <person name="Karenlampi S.O."/>
        </authorList>
    </citation>
    <scope>NUCLEOTIDE SEQUENCE</scope>
</reference>
<feature type="domain" description="DUF7806" evidence="3">
    <location>
        <begin position="170"/>
        <end position="264"/>
    </location>
</feature>
<dbReference type="PANTHER" id="PTHR35489">
    <property type="entry name" value="TITAN9"/>
    <property type="match status" value="1"/>
</dbReference>
<dbReference type="EMBL" id="GEVI01016026">
    <property type="protein sequence ID" value="JAU16294.1"/>
    <property type="molecule type" value="Transcribed_RNA"/>
</dbReference>
<keyword evidence="1" id="KW-0175">Coiled coil</keyword>
<gene>
    <name evidence="4" type="ORF">GA_TR9856_c23_g1_i1_g.32676</name>
</gene>
<protein>
    <recommendedName>
        <fullName evidence="3">DUF7806 domain-containing protein</fullName>
    </recommendedName>
</protein>
<proteinExistence type="predicted"/>
<sequence length="267" mass="30575">MDSLYRKLYEKYTKLKKKKFSELDEINIGQEEKFLNFVSASEELIQHLRSENENLRGIVDNLRSDIASIRSNKGEESLEYQKLYMEEERKNKELSKEVDKLKELIKERKTPESARVTTRSMRKRSRHSEDTVETNMAPPPISIHHKATENLLVSQPQCCKTTDDGSSSSAGCVFQALGEHLLRMKLSTTHEGDRVCITALDPSSGLSFSLSFVKNSSGEESELLYKVVSLGTFERVAPKWMRDVIKFSASMCPVFFERVSRVIKPHC</sequence>
<evidence type="ECO:0000256" key="1">
    <source>
        <dbReference type="SAM" id="Coils"/>
    </source>
</evidence>
<feature type="region of interest" description="Disordered" evidence="2">
    <location>
        <begin position="109"/>
        <end position="140"/>
    </location>
</feature>
<evidence type="ECO:0000313" key="4">
    <source>
        <dbReference type="EMBL" id="JAU16294.1"/>
    </source>
</evidence>
<evidence type="ECO:0000259" key="3">
    <source>
        <dbReference type="Pfam" id="PF25091"/>
    </source>
</evidence>
<feature type="coiled-coil region" evidence="1">
    <location>
        <begin position="45"/>
        <end position="107"/>
    </location>
</feature>
<accession>A0A1J3DBJ4</accession>
<dbReference type="InterPro" id="IPR056708">
    <property type="entry name" value="DUF7806"/>
</dbReference>
<evidence type="ECO:0000256" key="2">
    <source>
        <dbReference type="SAM" id="MobiDB-lite"/>
    </source>
</evidence>
<name>A0A1J3DBJ4_NOCCA</name>
<dbReference type="GO" id="GO:0003006">
    <property type="term" value="P:developmental process involved in reproduction"/>
    <property type="evidence" value="ECO:0007669"/>
    <property type="project" value="TreeGrafter"/>
</dbReference>
<organism evidence="4">
    <name type="scientific">Noccaea caerulescens</name>
    <name type="common">Alpine penny-cress</name>
    <name type="synonym">Thlaspi caerulescens</name>
    <dbReference type="NCBI Taxonomy" id="107243"/>
    <lineage>
        <taxon>Eukaryota</taxon>
        <taxon>Viridiplantae</taxon>
        <taxon>Streptophyta</taxon>
        <taxon>Embryophyta</taxon>
        <taxon>Tracheophyta</taxon>
        <taxon>Spermatophyta</taxon>
        <taxon>Magnoliopsida</taxon>
        <taxon>eudicotyledons</taxon>
        <taxon>Gunneridae</taxon>
        <taxon>Pentapetalae</taxon>
        <taxon>rosids</taxon>
        <taxon>malvids</taxon>
        <taxon>Brassicales</taxon>
        <taxon>Brassicaceae</taxon>
        <taxon>Coluteocarpeae</taxon>
        <taxon>Noccaea</taxon>
    </lineage>
</organism>